<protein>
    <submittedName>
        <fullName evidence="7">Type III secretion protein</fullName>
    </submittedName>
</protein>
<evidence type="ECO:0000256" key="1">
    <source>
        <dbReference type="ARBA" id="ARBA00004651"/>
    </source>
</evidence>
<keyword evidence="3" id="KW-1003">Cell membrane</keyword>
<reference evidence="7 8" key="1">
    <citation type="submission" date="2018-07" db="EMBL/GenBank/DDBJ databases">
        <title>Genomic and Epidemiologic Investigation of an Indolent Hospital Outbreak.</title>
        <authorList>
            <person name="Johnson R.C."/>
            <person name="Deming C."/>
            <person name="Conlan S."/>
            <person name="Zellmer C.J."/>
            <person name="Michelin A.V."/>
            <person name="Lee-Lin S."/>
            <person name="Thomas P.J."/>
            <person name="Park M."/>
            <person name="Weingarten R.A."/>
            <person name="Less J."/>
            <person name="Dekker J.P."/>
            <person name="Frank K.M."/>
            <person name="Musser K.A."/>
            <person name="Mcquiston J.R."/>
            <person name="Henderson D.K."/>
            <person name="Lau A.F."/>
            <person name="Palmore T.N."/>
            <person name="Segre J.A."/>
        </authorList>
    </citation>
    <scope>NUCLEOTIDE SEQUENCE [LARGE SCALE GENOMIC DNA]</scope>
    <source>
        <strain evidence="7 8">SK-CDC1_0717</strain>
    </source>
</reference>
<dbReference type="GO" id="GO:0006605">
    <property type="term" value="P:protein targeting"/>
    <property type="evidence" value="ECO:0007669"/>
    <property type="project" value="InterPro"/>
</dbReference>
<dbReference type="Proteomes" id="UP000287746">
    <property type="component" value="Unassembled WGS sequence"/>
</dbReference>
<dbReference type="InterPro" id="IPR002010">
    <property type="entry name" value="T3SS_IM_R"/>
</dbReference>
<comment type="similarity">
    <text evidence="2">Belongs to the FliR/MopE/SpaR family.</text>
</comment>
<dbReference type="EMBL" id="QQYZ01000007">
    <property type="protein sequence ID" value="RSY85941.1"/>
    <property type="molecule type" value="Genomic_DNA"/>
</dbReference>
<comment type="caution">
    <text evidence="7">The sequence shown here is derived from an EMBL/GenBank/DDBJ whole genome shotgun (WGS) entry which is preliminary data.</text>
</comment>
<proteinExistence type="inferred from homology"/>
<comment type="subcellular location">
    <subcellularLocation>
        <location evidence="1">Cell membrane</location>
        <topology evidence="1">Multi-pass membrane protein</topology>
    </subcellularLocation>
</comment>
<gene>
    <name evidence="7" type="ORF">DAH66_09600</name>
</gene>
<evidence type="ECO:0000256" key="3">
    <source>
        <dbReference type="ARBA" id="ARBA00022475"/>
    </source>
</evidence>
<dbReference type="PRINTS" id="PR00953">
    <property type="entry name" value="TYPE3IMRPROT"/>
</dbReference>
<evidence type="ECO:0000256" key="2">
    <source>
        <dbReference type="ARBA" id="ARBA00009772"/>
    </source>
</evidence>
<dbReference type="GO" id="GO:0005886">
    <property type="term" value="C:plasma membrane"/>
    <property type="evidence" value="ECO:0007669"/>
    <property type="project" value="UniProtKB-SubCell"/>
</dbReference>
<keyword evidence="6" id="KW-0472">Membrane</keyword>
<dbReference type="PANTHER" id="PTHR30065:SF1">
    <property type="entry name" value="SURFACE PRESENTATION OF ANTIGENS PROTEIN SPAR"/>
    <property type="match status" value="1"/>
</dbReference>
<accession>A0A2M8WC02</accession>
<keyword evidence="5" id="KW-1133">Transmembrane helix</keyword>
<evidence type="ECO:0000313" key="8">
    <source>
        <dbReference type="Proteomes" id="UP000287746"/>
    </source>
</evidence>
<sequence length="252" mass="26137">MGDFADQIVATLLVSLRIAPTLAFAQPFTLLRVPASIRLMLSISLAAWLVAGNPAATWQSDFWNAGLPVVVANELLLGISLALALQLAFAALLVAGRTIDIQAGFGLAVLVDPTTRASMPLVGTVFAYLGAAIFFAIGGPADLLAIWAASVDRVPLGAAATAGADPGVLIDYMGAVFLLAIGLSGLVLLVLFLLDLAIAFLSRTMPQMNVLLLGFQVKAIATLAVLPLALPLSGALFVRLLRLALETTPQVL</sequence>
<keyword evidence="4" id="KW-0812">Transmembrane</keyword>
<evidence type="ECO:0000256" key="6">
    <source>
        <dbReference type="ARBA" id="ARBA00023136"/>
    </source>
</evidence>
<dbReference type="RefSeq" id="WP_066582016.1">
    <property type="nucleotide sequence ID" value="NZ_PGEN01000001.1"/>
</dbReference>
<name>A0A2M8WC02_9SPHN</name>
<evidence type="ECO:0000256" key="4">
    <source>
        <dbReference type="ARBA" id="ARBA00022692"/>
    </source>
</evidence>
<dbReference type="AlphaFoldDB" id="A0A2M8WC02"/>
<evidence type="ECO:0000313" key="7">
    <source>
        <dbReference type="EMBL" id="RSY85941.1"/>
    </source>
</evidence>
<organism evidence="7 8">
    <name type="scientific">Sphingomonas koreensis</name>
    <dbReference type="NCBI Taxonomy" id="93064"/>
    <lineage>
        <taxon>Bacteria</taxon>
        <taxon>Pseudomonadati</taxon>
        <taxon>Pseudomonadota</taxon>
        <taxon>Alphaproteobacteria</taxon>
        <taxon>Sphingomonadales</taxon>
        <taxon>Sphingomonadaceae</taxon>
        <taxon>Sphingomonas</taxon>
    </lineage>
</organism>
<dbReference type="Pfam" id="PF01311">
    <property type="entry name" value="Bac_export_1"/>
    <property type="match status" value="1"/>
</dbReference>
<evidence type="ECO:0000256" key="5">
    <source>
        <dbReference type="ARBA" id="ARBA00022989"/>
    </source>
</evidence>
<dbReference type="PANTHER" id="PTHR30065">
    <property type="entry name" value="FLAGELLAR BIOSYNTHETIC PROTEIN FLIR"/>
    <property type="match status" value="1"/>
</dbReference>